<evidence type="ECO:0000313" key="3">
    <source>
        <dbReference type="Proteomes" id="UP000614915"/>
    </source>
</evidence>
<accession>A0ABS0JSA2</accession>
<evidence type="ECO:0000256" key="1">
    <source>
        <dbReference type="SAM" id="MobiDB-lite"/>
    </source>
</evidence>
<dbReference type="PRINTS" id="PR01217">
    <property type="entry name" value="PRICHEXTENSN"/>
</dbReference>
<feature type="region of interest" description="Disordered" evidence="1">
    <location>
        <begin position="178"/>
        <end position="255"/>
    </location>
</feature>
<gene>
    <name evidence="2" type="ORF">IW248_006188</name>
</gene>
<reference evidence="2 3" key="1">
    <citation type="submission" date="2020-11" db="EMBL/GenBank/DDBJ databases">
        <title>Sequencing the genomes of 1000 actinobacteria strains.</title>
        <authorList>
            <person name="Klenk H.-P."/>
        </authorList>
    </citation>
    <scope>NUCLEOTIDE SEQUENCE [LARGE SCALE GENOMIC DNA]</scope>
    <source>
        <strain evidence="2 3">DSM 101692</strain>
    </source>
</reference>
<evidence type="ECO:0000313" key="2">
    <source>
        <dbReference type="EMBL" id="MBG6069901.1"/>
    </source>
</evidence>
<feature type="region of interest" description="Disordered" evidence="1">
    <location>
        <begin position="141"/>
        <end position="161"/>
    </location>
</feature>
<feature type="compositionally biased region" description="Pro residues" evidence="1">
    <location>
        <begin position="10"/>
        <end position="47"/>
    </location>
</feature>
<comment type="caution">
    <text evidence="2">The sequence shown here is derived from an EMBL/GenBank/DDBJ whole genome shotgun (WGS) entry which is preliminary data.</text>
</comment>
<organism evidence="2 3">
    <name type="scientific">Micromonospora ureilytica</name>
    <dbReference type="NCBI Taxonomy" id="709868"/>
    <lineage>
        <taxon>Bacteria</taxon>
        <taxon>Bacillati</taxon>
        <taxon>Actinomycetota</taxon>
        <taxon>Actinomycetes</taxon>
        <taxon>Micromonosporales</taxon>
        <taxon>Micromonosporaceae</taxon>
        <taxon>Micromonospora</taxon>
    </lineage>
</organism>
<sequence length="255" mass="26521">MSTPTHPAARPAPPPTRSPRPAPPRPRPQPPRPAPPRPQPQPTPRPHLAPAAAHTSAPPRVRPQPTPRPHLESGRSPHLGPTSSPAAAHTSAPPRVRPTPGAVPAPVPGAQLWLHALGAALARALALCLDRLGFQETALSTRPRHPDFQKPESIKAGRAIQPPTSAAQLPAAVRDLGHFPSAADGKCPRSRTRLPGSRAPAAPGLQGSSGSRAPGLQGSRAPGLQGSRGDDRLGFRKPALSARSGHPDFQEAESI</sequence>
<feature type="region of interest" description="Disordered" evidence="1">
    <location>
        <begin position="1"/>
        <end position="107"/>
    </location>
</feature>
<proteinExistence type="predicted"/>
<feature type="compositionally biased region" description="Pro residues" evidence="1">
    <location>
        <begin position="95"/>
        <end position="107"/>
    </location>
</feature>
<name>A0ABS0JSA2_9ACTN</name>
<dbReference type="EMBL" id="JADOTX010000001">
    <property type="protein sequence ID" value="MBG6069901.1"/>
    <property type="molecule type" value="Genomic_DNA"/>
</dbReference>
<dbReference type="Proteomes" id="UP000614915">
    <property type="component" value="Unassembled WGS sequence"/>
</dbReference>
<feature type="compositionally biased region" description="Basic and acidic residues" evidence="1">
    <location>
        <begin position="144"/>
        <end position="155"/>
    </location>
</feature>
<keyword evidence="3" id="KW-1185">Reference proteome</keyword>
<feature type="compositionally biased region" description="Low complexity" evidence="1">
    <location>
        <begin position="81"/>
        <end position="94"/>
    </location>
</feature>
<protein>
    <submittedName>
        <fullName evidence="2">Uncharacterized protein</fullName>
    </submittedName>
</protein>